<organism evidence="4 5">
    <name type="scientific">Chryseosolibacter histidini</name>
    <dbReference type="NCBI Taxonomy" id="2782349"/>
    <lineage>
        <taxon>Bacteria</taxon>
        <taxon>Pseudomonadati</taxon>
        <taxon>Bacteroidota</taxon>
        <taxon>Cytophagia</taxon>
        <taxon>Cytophagales</taxon>
        <taxon>Chryseotaleaceae</taxon>
        <taxon>Chryseosolibacter</taxon>
    </lineage>
</organism>
<name>A0AAP2DLH6_9BACT</name>
<dbReference type="SMART" id="SM00089">
    <property type="entry name" value="PKD"/>
    <property type="match status" value="2"/>
</dbReference>
<keyword evidence="2" id="KW-0732">Signal</keyword>
<keyword evidence="5" id="KW-1185">Reference proteome</keyword>
<feature type="region of interest" description="Disordered" evidence="1">
    <location>
        <begin position="57"/>
        <end position="77"/>
    </location>
</feature>
<gene>
    <name evidence="4" type="ORF">KK083_11390</name>
</gene>
<feature type="compositionally biased region" description="Low complexity" evidence="1">
    <location>
        <begin position="153"/>
        <end position="162"/>
    </location>
</feature>
<evidence type="ECO:0000256" key="2">
    <source>
        <dbReference type="SAM" id="SignalP"/>
    </source>
</evidence>
<protein>
    <submittedName>
        <fullName evidence="4">T9SS type A sorting domain-containing protein</fullName>
    </submittedName>
</protein>
<dbReference type="InterPro" id="IPR026444">
    <property type="entry name" value="Secre_tail"/>
</dbReference>
<dbReference type="PROSITE" id="PS50093">
    <property type="entry name" value="PKD"/>
    <property type="match status" value="2"/>
</dbReference>
<comment type="caution">
    <text evidence="4">The sequence shown here is derived from an EMBL/GenBank/DDBJ whole genome shotgun (WGS) entry which is preliminary data.</text>
</comment>
<dbReference type="InterPro" id="IPR013783">
    <property type="entry name" value="Ig-like_fold"/>
</dbReference>
<feature type="region of interest" description="Disordered" evidence="1">
    <location>
        <begin position="4615"/>
        <end position="4634"/>
    </location>
</feature>
<feature type="region of interest" description="Disordered" evidence="1">
    <location>
        <begin position="131"/>
        <end position="222"/>
    </location>
</feature>
<reference evidence="4 5" key="1">
    <citation type="submission" date="2021-05" db="EMBL/GenBank/DDBJ databases">
        <title>A Polyphasic approach of four new species of the genus Ohtaekwangia: Ohtaekwangia histidinii sp. nov., Ohtaekwangia cretensis sp. nov., Ohtaekwangia indiensis sp. nov., Ohtaekwangia reichenbachii sp. nov. from diverse environment.</title>
        <authorList>
            <person name="Octaviana S."/>
        </authorList>
    </citation>
    <scope>NUCLEOTIDE SEQUENCE [LARGE SCALE GENOMIC DNA]</scope>
    <source>
        <strain evidence="4 5">PWU4</strain>
    </source>
</reference>
<accession>A0AAP2DLH6</accession>
<evidence type="ECO:0000313" key="5">
    <source>
        <dbReference type="Proteomes" id="UP001319200"/>
    </source>
</evidence>
<feature type="domain" description="PKD" evidence="3">
    <location>
        <begin position="4313"/>
        <end position="4368"/>
    </location>
</feature>
<evidence type="ECO:0000256" key="1">
    <source>
        <dbReference type="SAM" id="MobiDB-lite"/>
    </source>
</evidence>
<feature type="signal peptide" evidence="2">
    <location>
        <begin position="1"/>
        <end position="28"/>
    </location>
</feature>
<feature type="compositionally biased region" description="Gly residues" evidence="1">
    <location>
        <begin position="163"/>
        <end position="192"/>
    </location>
</feature>
<dbReference type="Proteomes" id="UP001319200">
    <property type="component" value="Unassembled WGS sequence"/>
</dbReference>
<feature type="compositionally biased region" description="Gly residues" evidence="1">
    <location>
        <begin position="199"/>
        <end position="222"/>
    </location>
</feature>
<dbReference type="InterPro" id="IPR022409">
    <property type="entry name" value="PKD/Chitinase_dom"/>
</dbReference>
<dbReference type="Pfam" id="PF21722">
    <property type="entry name" value="Gly_rich_2"/>
    <property type="match status" value="1"/>
</dbReference>
<dbReference type="NCBIfam" id="TIGR04183">
    <property type="entry name" value="Por_Secre_tail"/>
    <property type="match status" value="1"/>
</dbReference>
<dbReference type="Pfam" id="PF18911">
    <property type="entry name" value="PKD_4"/>
    <property type="match status" value="1"/>
</dbReference>
<evidence type="ECO:0000313" key="4">
    <source>
        <dbReference type="EMBL" id="MBT1697483.1"/>
    </source>
</evidence>
<dbReference type="InterPro" id="IPR049304">
    <property type="entry name" value="Gly_rich_dom"/>
</dbReference>
<feature type="domain" description="PKD" evidence="3">
    <location>
        <begin position="4389"/>
        <end position="4471"/>
    </location>
</feature>
<dbReference type="SUPFAM" id="SSF49299">
    <property type="entry name" value="PKD domain"/>
    <property type="match status" value="1"/>
</dbReference>
<feature type="chain" id="PRO_5042846134" evidence="2">
    <location>
        <begin position="29"/>
        <end position="5016"/>
    </location>
</feature>
<proteinExistence type="predicted"/>
<dbReference type="Gene3D" id="2.60.40.10">
    <property type="entry name" value="Immunoglobulins"/>
    <property type="match status" value="2"/>
</dbReference>
<evidence type="ECO:0000259" key="3">
    <source>
        <dbReference type="PROSITE" id="PS50093"/>
    </source>
</evidence>
<dbReference type="RefSeq" id="WP_262899494.1">
    <property type="nucleotide sequence ID" value="NZ_JAHESF010000009.1"/>
</dbReference>
<dbReference type="InterPro" id="IPR000601">
    <property type="entry name" value="PKD_dom"/>
</dbReference>
<dbReference type="InterPro" id="IPR035986">
    <property type="entry name" value="PKD_dom_sf"/>
</dbReference>
<dbReference type="EMBL" id="JAHESF010000009">
    <property type="protein sequence ID" value="MBT1697483.1"/>
    <property type="molecule type" value="Genomic_DNA"/>
</dbReference>
<sequence>MGSSIVSRSFVYLFAACLGLLTSFSAVGQTTQTVTITTPGANSWTVPAGVSRITVEVWGGGGGGGNSDNTTDDGGGGGGGGAYSIKVFNGPLPASFNYSIGAGGAGAPGSSGTNAIGGQDTWFSSATTLMAKGGSRGRSSDEGSNGGNGGAAGSSIGDNSYSGGSGANGGDTGGAGGGSAGPSGAGNNGSGNGATSAVTGGGAGGNGGSTGNPGGAGGAPGGGGGGSNDIAAEAGGNGANGQIVITYVVPEAFTVGSVTVTGGTLVAGRWNSTSTGVNVQVPIDNDATLNGGNVQLQARISSGSFANVGSATALAGGDLGTTKTIALTAVQFEGIASFANGETIQVTAIITNNQGNSTTGTTSASTILVDQASPAAFTVGTVTPTGGTVVAGRWNASNTGVDIQVPIANDASLNGGSLQLQGRISSGSFANLGSAVALAGGDINGTKTISLTAAQFEGIAGFAEGVTLQVTALLTDASGNPATTGTQSATNTVVDQVAPAAFATGAVVTTGGNVIANLWNNTNTGISVSVPVANEATLNGGSIQLQARISSGVFANIGSALTLAGGDLGTTKTVTATKAQLEAIAGFANGETIEITAVIFDIAGNGITGTTSASTLVVNQTAPAAFTVGTITTTGGTVVSAHWNASNTGVDIQVPIANDASLDGGSLQLQARIASGSFANFGAAVPLITTDVNTTKTLSFTAAQFEAIAGFANGQTVQVTAILTDVTGNVTTGTQSATNVLVDQAAPAAFTVGTITATGGTVVANFWNSTNTGINISVPVANDASLDGGTVQLQARITSGSFANLGTPVAVVTGDINGTKVVSITAAQFEAIAGFANGETIEVTAILADNAGNATTGTTSATTIAVDQAAPAAFATGSVVTLGGTIVAGRWNASNTDIEVQVPIANDASLTGGSVQLQGRITSGSFANLGSAVVLAGGDLNTTKTISLTDAQFEGIAGFANGQTVEITAVLTDAAGNGTTGTTSATTIAVDQAAPATFTVGTVTPTGGVVKAGRWNASNTGVDIQVPVANDASLNGGSIQLRGRTTSGSFANLGAVVMLAGGDVNTTKTISLTDAQFEGIAGFADGQTIEITAVLTDVAGNTRTGTASASTIVIDQTAPAAFVVGSVTVTGGTVMAGIWNNTNTGINVQVPVANEATLDGGSIQIQARIASGSFANVGSAVTLAAVDLNTTKTIAITAAQLEAIAGFADGETVEITAIISDVAGNATTGTTSATTIAVDQSAPAAFTVGTVTPTGGTIITGRWNASNTGVDIQVPIANDASLNGGTLQLQGRISSGSFADLGSTIVLAGGDVNTTKTISLTDTQFEGIAGFANGVTIQITAILTDNVGNSTTGTQSATNTVVDQTAPAAFTVGTVTTTGGRVVANYWNSTNTGVDIVVPIANDATLNGGSVQLQARISSGTFANVGSASAIAAVNTNKTVSLSAAQFEAIASFAENTDIQIRAVISDVAGNATTGAQSTTVLHVDQTAPSIASAVKVYANKGGGPANGGGTNNHEVIQFTLSEDITLTHGTSPKFSGTYGNQGFSVDDGAVGSTTYANNASANTIDGTSFTNTRLIYLESSGNSSNWSVANATNVQYVPSGVGGSGNLIIDIAGNEMLTDIKPVTNGDAIKPFISPDVMTLYPRAGNPEKIVFTMSEELGLASGAAVTGFFTSTGAVASAVYTDNAGGAPYTITLTSSANGDWTSSTTVSYTTASGGNVKDVATNEMNTVTAHALVVETDAPVISSVSIPNTPMKVGDVVTVTITTTNDDGDDPVIVAGSTIGGFPLTFTNAAGTSKIATFTVAEDGTDVAAGSNIPVTLTLQDGQGNTSTTYTTAIAQGNDRIDANAPTVVSITRATTVNSFSTTGGTTATSVVYRVTFSENIDPASIDANDFIFTPTTSIGGTPTIQAPVAFSGTSVYDVTVTGYTGTGRIELMFKDSENAQAVMDIAGNPVITSASNTDGSVTGPLYTIVLPEPTANASGLSVTVNNTTSITLNWVNPVAPVQPASQYLIRVKGPDINDAPGSYTPVADGTFLTPTDLNFNDGNGFRYVSAAATATTFTTLLSGKTYDFEIIPLTVVVSNDNRDYLFTGNPTIQGTTPAAELGAITVGTTAPPLTISSLSTSFTNKNFTFKVQDDGLSLSADNSKTRFGTLTIFEGSGDGIANWADVIAEAELKDITEGNTVTTTVIGTNTITFTLPTTDNAAGELDDNELKEYELRIRLKGPMDNSAGDNIDNSEFVFNVNASSFTSYVAGSSKIEAAQTQSSSTGANKVDVIATQLDFTVQPPGSVFVLADLTTQPVVRARDTYGNTDANYNATLTVSNAGNLPIFDAAVTPPASAVSTTAVTMVNGIATFPVNFRYGESGNGTLSVDDGNLATTNTGSTSVTVIYSSTTTITAGANTEHQNLTSLGTGLYSHMVFDFEIKDDNGSGGDGAPTRLSQVKVSARSGFADQVSNWGDAIAGAILYDNNNSFTIFNATSITADEIVFNGLNNGPGQNGYIPDNGANRYQVYIWFKAAMGGTQPDEIDNKRFILEVTEADITPLAASSKIDPAAVTHSDANGGLNNNVQVIATKMVFTVNPPTPPTDVLVNTDLPTPPKVVARDINNNRDWDYEPVTGVVVTTEGNLTTANPPTSTSGILTFTDGVLTFPANFKYTQVGNGKGRLTVSSSVVAANGAAPSSAIGTDVKVRTAASTTITAIAASSPDFISSLETSAPGVTVFEFDVEDDGGAEDDGVATQITSLSITYGGGDDIAGSSNYNWTDAIGGATLSDEHNNTVSVATINSNTLIFNLTAGAGPALGLVADGDTETYTLKLWLKNPVSPALAAEIDGLNFVFDIQTANIATYAEGSGIAPSQTGNSGSTKNVVDVDATQLDFTTLLPGPVSASINTPFATAIRVEARDARGNTDLDFNGDITAFSNTGAGTPSPVQLSMSNAPNPSDPLDAFSLGVFTFNGGFQFTSDGNGENGAGTLHMTAGGITGNSPSITVQSSYESKLVINPVIADPTIDYIKYQATSPGFDLTSSNSVILSEFTLYDGDADGDIDGANTILSSFTVSITNSANIRDVALYNAGGTEIPGTEQTVNGAATVTFSGLSITAADMNGPTQGSMNFTLRATFMDNNTDVNDGDLIDIKVTAATLSVGSRFIKSVGAVDYDPLYIGGVLNGSSAPQQKIEITATKLDFTTQPDIFAGINEPVITGVVAAHDQLGLLDEDFILPAALNTPGANISAGTYTFSGGVLDLSGMQYSSAGDGTITVTAGTLSSNATGSVDGIPNVSTTCNHIDVIHVTATENTNGVISTPNLKRGASEVVIFGITFNAQHYTSAQPELKGFSFIFDKPYKTQTSTTFKNFKVFESTNGVYTGATLVTGFGGDVTEQQSPLLPLGTPSAVKDMVTVTFAPGTYRNLHNPSSPLTYYLVADVDPTVTLNTPKIRVQMLDDGYYSSPNTNASILTTKGSATANIVGKEYSFASTRPPSLVSSYPNNGQLNVNPAQNTISLTFDVGVWSLDGIAKLYDRQNNKLVDTVYAINGRYAMGEPVAGSVTNPTPLTFQIPSTAVLKPDSVYYLTIEKGTFDPISNTGKGISDDGSNLFGGISYNGTLYFKIASNNPPKLKETEPLRYYLTQSGGSLNASFDQFGKAYFMVVPQNAAKPTNTEIKDALSGYPSALARGVIDIKQIYPNTQFGTFTASLAPGTYDVWMYAENDALPSAVSTSAPYGPKTSDPTTSFAVGGGSAGNPTFKITIPVSSGSLYLNNPTYTICSNSTTTLADPIIIAEGVSGEFNHGSQNFNVLLPTGFEFDTDVNPTITLSGSDFDQTVPTNPGQLSFSYLSGSVLNINFINNNNASMDKIIISNIRVRGNTGASGEIKRFAGNGIPTLADGRRLAGISAISAQPLTFTNTFATNNDFTSIGISNVVTSIPDNFIDKNLGQLAVRLTPNVPTGDYGPFFFNGSGVTNDVLSLTGVQLNSAFDITMTHTDMNGCISTKTDQYEVYDHINAIPALIESSLGPKTCIDNPGYTNGNPAGSLKDPAKIVKINSKAGYSLRELYANIPVTATKLDTTLASNPSTAQIMHGTAWQNLVSQIPIVETATSIGKSYNWDYSVLLPLNPTLDPFKYFREVTPMGRTYYTGGSIGKVEFTGKYQSTADETIQIPLRQEIEIFIPAIPVVEVSGQTANDGAIPIFCQNGNDILINGYPAANAGSSTGYFMVTDALSGSIIYNAGVVTNYFKDNGNGTAVLKPSGMYNDYKTMKIQYVYQDNNSPCSKTAELLIRIAPNPVAQFTALSASTPNTPVNTAYCENIAINFNASSSTILNGTIVNYKWDFTDATNSDGTNPNEPAGDKATAEIVSHKFKASAEYNPVLVVTSNYGCQSDAFDVPLAVGAVPVVKFSFDGVSTADQVRFTNESEILSSSTVGDGYARLDWNYGHGSPENTSNPATVMNHQYTVAGKFNANLKVTSVLGCVNEATKPIVIVPQVNLNDNVDAYFADFQSNGQGYQDVAATGASSWQYGIPAAGTVIGDATDDSNGIWTTSLSGTYNPKERSALYTAAFDIYDLIRPIITFNSFRNLGQGDGVVLEYSIDNYNIADDARKQWIRLGEIKSTTLTSTGVNWYNGLSLPSKPGEQTSGDNGWTGPDLEWRPSKHSLAEIPKAARHRVVFRFALASVSDSPTGDGFAIDEVRVGNGTRTVLIENFTNTASADASVKVVSDTLKTFQKANEVGLEVIKLNYHVAFPGEDPFNVQNPLDPGARALYYGVSTVPQTRLDGTFSTTPGPLFSQWGRPEFDSRILDLANAEIKVKAEIVDNALTITGSFKPLLDLARPTILHVAVVEKNISLTNNPELNSGRIRSGETEFEYVLRKMLPNGAGTKYSTPIAYGQTVEFGPFTWSNATLFKPQDDVQVIVFLQDEDSKVIYQSFITKSVNDPGIVTGIEDLNASFNVYPNPADKEMTVELPETATQRATLRMYDQLGKVVEESYFEKGDSKKTIGTESFAGGVYLIQVETPKGILRRKVMVTHRN</sequence>
<dbReference type="Pfam" id="PF18962">
    <property type="entry name" value="Por_Secre_tail"/>
    <property type="match status" value="1"/>
</dbReference>